<evidence type="ECO:0000313" key="2">
    <source>
        <dbReference type="Proteomes" id="UP001139485"/>
    </source>
</evidence>
<dbReference type="EMBL" id="JAMOIL010000001">
    <property type="protein sequence ID" value="MCM0619144.1"/>
    <property type="molecule type" value="Genomic_DNA"/>
</dbReference>
<comment type="caution">
    <text evidence="1">The sequence shown here is derived from an EMBL/GenBank/DDBJ whole genome shotgun (WGS) entry which is preliminary data.</text>
</comment>
<gene>
    <name evidence="1" type="ORF">M8330_02395</name>
</gene>
<organism evidence="1 2">
    <name type="scientific">Nocardioides bruguierae</name>
    <dbReference type="NCBI Taxonomy" id="2945102"/>
    <lineage>
        <taxon>Bacteria</taxon>
        <taxon>Bacillati</taxon>
        <taxon>Actinomycetota</taxon>
        <taxon>Actinomycetes</taxon>
        <taxon>Propionibacteriales</taxon>
        <taxon>Nocardioidaceae</taxon>
        <taxon>Nocardioides</taxon>
    </lineage>
</organism>
<dbReference type="Proteomes" id="UP001139485">
    <property type="component" value="Unassembled WGS sequence"/>
</dbReference>
<dbReference type="AlphaFoldDB" id="A0A9X2D529"/>
<name>A0A9X2D529_9ACTN</name>
<evidence type="ECO:0000313" key="1">
    <source>
        <dbReference type="EMBL" id="MCM0619144.1"/>
    </source>
</evidence>
<reference evidence="1" key="1">
    <citation type="submission" date="2022-05" db="EMBL/GenBank/DDBJ databases">
        <authorList>
            <person name="Tuo L."/>
        </authorList>
    </citation>
    <scope>NUCLEOTIDE SEQUENCE</scope>
    <source>
        <strain evidence="1">BSK12Z-4</strain>
    </source>
</reference>
<protein>
    <submittedName>
        <fullName evidence="1">Uncharacterized protein</fullName>
    </submittedName>
</protein>
<keyword evidence="2" id="KW-1185">Reference proteome</keyword>
<accession>A0A9X2D529</accession>
<dbReference type="RefSeq" id="WP_250826027.1">
    <property type="nucleotide sequence ID" value="NZ_JAMOIL010000001.1"/>
</dbReference>
<sequence>MSLRETLTRRDLLADAAWERADHEAGDAQRWVVVVGMIIACCLGSGGQRMVHT</sequence>
<proteinExistence type="predicted"/>